<comment type="caution">
    <text evidence="1">The sequence shown here is derived from an EMBL/GenBank/DDBJ whole genome shotgun (WGS) entry which is preliminary data.</text>
</comment>
<evidence type="ECO:0000313" key="2">
    <source>
        <dbReference type="Proteomes" id="UP000286246"/>
    </source>
</evidence>
<gene>
    <name evidence="1" type="ORF">DFQ12_5416</name>
</gene>
<reference evidence="1 2" key="1">
    <citation type="submission" date="2018-09" db="EMBL/GenBank/DDBJ databases">
        <title>Genomic Encyclopedia of Type Strains, Phase III (KMG-III): the genomes of soil and plant-associated and newly described type strains.</title>
        <authorList>
            <person name="Whitman W."/>
        </authorList>
    </citation>
    <scope>NUCLEOTIDE SEQUENCE [LARGE SCALE GENOMIC DNA]</scope>
    <source>
        <strain evidence="1 2">CECT 7938</strain>
    </source>
</reference>
<proteinExistence type="predicted"/>
<accession>A0A420ADL5</accession>
<evidence type="ECO:0008006" key="3">
    <source>
        <dbReference type="Google" id="ProtNLM"/>
    </source>
</evidence>
<keyword evidence="2" id="KW-1185">Reference proteome</keyword>
<name>A0A420ADL5_SPHD1</name>
<dbReference type="Proteomes" id="UP000286246">
    <property type="component" value="Unassembled WGS sequence"/>
</dbReference>
<sequence length="199" mass="23342">MSGIIDRILRKKSVRNEELLALSDRLSFVNSQIDHFLMEKILAEEAVLEAEYRIFQKKLLLLELGTYQEIKVELDLLNQYFEMVNRLMPAGFSLKWENRFQSENELMIPPLLLFPMVQNAVANGYNSMSSHPIRIRLSGSPKVMLFEVSHRMNHYLDGQFKNTLMTDFQNRLEYLFPERHSLLLNSNSNTCRATLTIHF</sequence>
<organism evidence="1 2">
    <name type="scientific">Sphingobacterium detergens</name>
    <dbReference type="NCBI Taxonomy" id="1145106"/>
    <lineage>
        <taxon>Bacteria</taxon>
        <taxon>Pseudomonadati</taxon>
        <taxon>Bacteroidota</taxon>
        <taxon>Sphingobacteriia</taxon>
        <taxon>Sphingobacteriales</taxon>
        <taxon>Sphingobacteriaceae</taxon>
        <taxon>Sphingobacterium</taxon>
    </lineage>
</organism>
<protein>
    <recommendedName>
        <fullName evidence="3">Histidine kinase</fullName>
    </recommendedName>
</protein>
<evidence type="ECO:0000313" key="1">
    <source>
        <dbReference type="EMBL" id="RKE42506.1"/>
    </source>
</evidence>
<dbReference type="AlphaFoldDB" id="A0A420ADL5"/>
<dbReference type="EMBL" id="RAPY01000008">
    <property type="protein sequence ID" value="RKE42506.1"/>
    <property type="molecule type" value="Genomic_DNA"/>
</dbReference>